<comment type="subcellular location">
    <subcellularLocation>
        <location evidence="1">Membrane</location>
        <topology evidence="1">Multi-pass membrane protein</topology>
    </subcellularLocation>
</comment>
<protein>
    <submittedName>
        <fullName evidence="15">Unannotated protein</fullName>
    </submittedName>
</protein>
<keyword evidence="4" id="KW-1003">Cell membrane</keyword>
<evidence type="ECO:0000313" key="15">
    <source>
        <dbReference type="EMBL" id="CAB4638497.1"/>
    </source>
</evidence>
<evidence type="ECO:0000256" key="9">
    <source>
        <dbReference type="ARBA" id="ARBA00022989"/>
    </source>
</evidence>
<keyword evidence="8" id="KW-0630">Potassium</keyword>
<evidence type="ECO:0000256" key="6">
    <source>
        <dbReference type="ARBA" id="ARBA00022692"/>
    </source>
</evidence>
<dbReference type="InterPro" id="IPR003855">
    <property type="entry name" value="K+_transporter"/>
</dbReference>
<dbReference type="PANTHER" id="PTHR30540:SF79">
    <property type="entry name" value="LOW AFFINITY POTASSIUM TRANSPORT SYSTEM PROTEIN KUP"/>
    <property type="match status" value="1"/>
</dbReference>
<feature type="domain" description="K+ potassium transporter C-terminal" evidence="14">
    <location>
        <begin position="476"/>
        <end position="619"/>
    </location>
</feature>
<feature type="transmembrane region" description="Helical" evidence="12">
    <location>
        <begin position="335"/>
        <end position="356"/>
    </location>
</feature>
<dbReference type="Pfam" id="PF22776">
    <property type="entry name" value="K_trans_C"/>
    <property type="match status" value="1"/>
</dbReference>
<feature type="transmembrane region" description="Helical" evidence="12">
    <location>
        <begin position="246"/>
        <end position="269"/>
    </location>
</feature>
<feature type="transmembrane region" description="Helical" evidence="12">
    <location>
        <begin position="289"/>
        <end position="314"/>
    </location>
</feature>
<feature type="transmembrane region" description="Helical" evidence="12">
    <location>
        <begin position="210"/>
        <end position="234"/>
    </location>
</feature>
<evidence type="ECO:0000256" key="10">
    <source>
        <dbReference type="ARBA" id="ARBA00023065"/>
    </source>
</evidence>
<feature type="transmembrane region" description="Helical" evidence="12">
    <location>
        <begin position="170"/>
        <end position="190"/>
    </location>
</feature>
<evidence type="ECO:0000256" key="2">
    <source>
        <dbReference type="ARBA" id="ARBA00007019"/>
    </source>
</evidence>
<proteinExistence type="inferred from homology"/>
<evidence type="ECO:0000259" key="13">
    <source>
        <dbReference type="Pfam" id="PF02705"/>
    </source>
</evidence>
<name>A0A6J6JM95_9ZZZZ</name>
<evidence type="ECO:0000256" key="5">
    <source>
        <dbReference type="ARBA" id="ARBA00022538"/>
    </source>
</evidence>
<keyword evidence="10" id="KW-0406">Ion transport</keyword>
<dbReference type="Pfam" id="PF02705">
    <property type="entry name" value="K_trans"/>
    <property type="match status" value="1"/>
</dbReference>
<feature type="transmembrane region" description="Helical" evidence="12">
    <location>
        <begin position="425"/>
        <end position="442"/>
    </location>
</feature>
<evidence type="ECO:0000256" key="8">
    <source>
        <dbReference type="ARBA" id="ARBA00022958"/>
    </source>
</evidence>
<keyword evidence="6 12" id="KW-0812">Transmembrane</keyword>
<dbReference type="HAMAP" id="MF_01522">
    <property type="entry name" value="Kup"/>
    <property type="match status" value="1"/>
</dbReference>
<feature type="transmembrane region" description="Helical" evidence="12">
    <location>
        <begin position="368"/>
        <end position="387"/>
    </location>
</feature>
<feature type="transmembrane region" description="Helical" evidence="12">
    <location>
        <begin position="47"/>
        <end position="68"/>
    </location>
</feature>
<keyword evidence="9 12" id="KW-1133">Transmembrane helix</keyword>
<organism evidence="15">
    <name type="scientific">freshwater metagenome</name>
    <dbReference type="NCBI Taxonomy" id="449393"/>
    <lineage>
        <taxon>unclassified sequences</taxon>
        <taxon>metagenomes</taxon>
        <taxon>ecological metagenomes</taxon>
    </lineage>
</organism>
<dbReference type="InterPro" id="IPR023051">
    <property type="entry name" value="Kup"/>
</dbReference>
<comment type="similarity">
    <text evidence="2">Belongs to the HAK/KUP transporter (TC 2.A.72) family.</text>
</comment>
<feature type="transmembrane region" description="Helical" evidence="12">
    <location>
        <begin position="399"/>
        <end position="419"/>
    </location>
</feature>
<evidence type="ECO:0000256" key="3">
    <source>
        <dbReference type="ARBA" id="ARBA00022448"/>
    </source>
</evidence>
<evidence type="ECO:0000256" key="11">
    <source>
        <dbReference type="ARBA" id="ARBA00023136"/>
    </source>
</evidence>
<keyword evidence="5" id="KW-0633">Potassium transport</keyword>
<evidence type="ECO:0000256" key="1">
    <source>
        <dbReference type="ARBA" id="ARBA00004141"/>
    </source>
</evidence>
<keyword evidence="11 12" id="KW-0472">Membrane</keyword>
<dbReference type="InterPro" id="IPR053951">
    <property type="entry name" value="K_trans_N"/>
</dbReference>
<dbReference type="EMBL" id="CAEZVZ010000018">
    <property type="protein sequence ID" value="CAB4638497.1"/>
    <property type="molecule type" value="Genomic_DNA"/>
</dbReference>
<evidence type="ECO:0000259" key="14">
    <source>
        <dbReference type="Pfam" id="PF22776"/>
    </source>
</evidence>
<dbReference type="GO" id="GO:0015293">
    <property type="term" value="F:symporter activity"/>
    <property type="evidence" value="ECO:0007669"/>
    <property type="project" value="UniProtKB-KW"/>
</dbReference>
<sequence>MSSAHKNGSLGALTLGALGVVFGDIGTSPIYALRESLNTAGRELYDIYGVVSLIFWSLMLVVTLKYLVFVLRADNNGEGGILSLFALLPSKVRNATKGTKYFFVVFLLLGTALLVADGMLTPAISVLSATEGLKTLNPELASLTVPLTVFILVVLFGFQYKGSNALGKIFGPVILLWFATLGYLGFVKVIEHPEVFQALLPNYAIDYVLHHGFHTFIILSSVILAVTGAEALYADLGHFGKRPIRLGWIFIVAPALVLNYLGQAVIAIQEPGEDKSLFFALAPNDATRIYLVVLATLATIIASQALITGVASLSRQAVRLGLLPRLKIVHTSSTVIGQIYVPAVNLIIGLGSIFLVVNFKTSSALANAYSFAISATMLMTTIAFGYVAAEKFKWSKKTLFLIIPILILIDLSFFLATVTKIFKGAWVPLLIGAAIAYLMWVWRKGQAALETALQKQEMSWEEVEAEIKSGSVSIIPDTGIYLSASAMKVPQALIAQINNLHSCPKEILIVSIIQGDVPVVTGKPILKEVNDRVKQLYIWVGFKQDVNVQQMIIDNVMSSEEEKECTYYLADRKFLESPQGSLKGMTEKLFGILHRNSAPASSYFGLPENRVITLSTQMDL</sequence>
<dbReference type="AlphaFoldDB" id="A0A6J6JM95"/>
<reference evidence="15" key="1">
    <citation type="submission" date="2020-05" db="EMBL/GenBank/DDBJ databases">
        <authorList>
            <person name="Chiriac C."/>
            <person name="Salcher M."/>
            <person name="Ghai R."/>
            <person name="Kavagutti S V."/>
        </authorList>
    </citation>
    <scope>NUCLEOTIDE SEQUENCE</scope>
</reference>
<feature type="transmembrane region" description="Helical" evidence="12">
    <location>
        <begin position="101"/>
        <end position="120"/>
    </location>
</feature>
<evidence type="ECO:0000256" key="4">
    <source>
        <dbReference type="ARBA" id="ARBA00022475"/>
    </source>
</evidence>
<dbReference type="InterPro" id="IPR053952">
    <property type="entry name" value="K_trans_C"/>
</dbReference>
<dbReference type="GO" id="GO:0015079">
    <property type="term" value="F:potassium ion transmembrane transporter activity"/>
    <property type="evidence" value="ECO:0007669"/>
    <property type="project" value="InterPro"/>
</dbReference>
<feature type="transmembrane region" description="Helical" evidence="12">
    <location>
        <begin position="140"/>
        <end position="158"/>
    </location>
</feature>
<feature type="domain" description="K+ potassium transporter integral membrane" evidence="13">
    <location>
        <begin position="13"/>
        <end position="463"/>
    </location>
</feature>
<accession>A0A6J6JM95</accession>
<evidence type="ECO:0000256" key="12">
    <source>
        <dbReference type="SAM" id="Phobius"/>
    </source>
</evidence>
<evidence type="ECO:0000256" key="7">
    <source>
        <dbReference type="ARBA" id="ARBA00022847"/>
    </source>
</evidence>
<keyword evidence="7" id="KW-0769">Symport</keyword>
<gene>
    <name evidence="15" type="ORF">UFOPK2162_00231</name>
</gene>
<dbReference type="PANTHER" id="PTHR30540">
    <property type="entry name" value="OSMOTIC STRESS POTASSIUM TRANSPORTER"/>
    <property type="match status" value="1"/>
</dbReference>
<dbReference type="GO" id="GO:0016020">
    <property type="term" value="C:membrane"/>
    <property type="evidence" value="ECO:0007669"/>
    <property type="project" value="UniProtKB-SubCell"/>
</dbReference>
<keyword evidence="3" id="KW-0813">Transport</keyword>